<evidence type="ECO:0000256" key="1">
    <source>
        <dbReference type="ARBA" id="ARBA00010457"/>
    </source>
</evidence>
<dbReference type="PANTHER" id="PTHR10003">
    <property type="entry name" value="SUPEROXIDE DISMUTASE CU-ZN -RELATED"/>
    <property type="match status" value="1"/>
</dbReference>
<dbReference type="EMBL" id="CP157355">
    <property type="protein sequence ID" value="XBM00787.1"/>
    <property type="molecule type" value="Genomic_DNA"/>
</dbReference>
<dbReference type="GO" id="GO:0005507">
    <property type="term" value="F:copper ion binding"/>
    <property type="evidence" value="ECO:0007669"/>
    <property type="project" value="InterPro"/>
</dbReference>
<gene>
    <name evidence="3" type="ORF">ABHF33_00445</name>
</gene>
<proteinExistence type="inferred from homology"/>
<dbReference type="Gene3D" id="2.60.40.200">
    <property type="entry name" value="Superoxide dismutase, copper/zinc binding domain"/>
    <property type="match status" value="1"/>
</dbReference>
<dbReference type="PROSITE" id="PS51257">
    <property type="entry name" value="PROKAR_LIPOPROTEIN"/>
    <property type="match status" value="1"/>
</dbReference>
<evidence type="ECO:0000313" key="3">
    <source>
        <dbReference type="EMBL" id="XBM00787.1"/>
    </source>
</evidence>
<dbReference type="Pfam" id="PF00080">
    <property type="entry name" value="Sod_Cu"/>
    <property type="match status" value="1"/>
</dbReference>
<dbReference type="PROSITE" id="PS00087">
    <property type="entry name" value="SOD_CU_ZN_1"/>
    <property type="match status" value="1"/>
</dbReference>
<dbReference type="RefSeq" id="WP_348945119.1">
    <property type="nucleotide sequence ID" value="NZ_CP157355.1"/>
</dbReference>
<comment type="similarity">
    <text evidence="1">Belongs to the Cu-Zn superoxide dismutase family.</text>
</comment>
<dbReference type="KEGG" id="cmav:ABHF33_00445"/>
<name>A0AAU7FA35_9NEIS</name>
<dbReference type="InterPro" id="IPR036423">
    <property type="entry name" value="SOD-like_Cu/Zn_dom_sf"/>
</dbReference>
<dbReference type="GO" id="GO:0006801">
    <property type="term" value="P:superoxide metabolic process"/>
    <property type="evidence" value="ECO:0007669"/>
    <property type="project" value="InterPro"/>
</dbReference>
<sequence length="182" mass="19797">MIKPLCLSLFIVLLGGCTTQSGSHSMDMMEHGPKYGTHFKSAQDQQVMGMLMVHQMDGHLMLKGKISGLKPNSEHGFHIHETGDCSKSDFSSAGGHFNPGKMRHGQHDGEHHLGDLANLKTDAKGQVKVEMMLMDFSLDPETDHSIIGRAVVIHANPDDYTSQPAGNSGPRIACGVMTEMMK</sequence>
<accession>A0AAU7FA35</accession>
<feature type="domain" description="Superoxide dismutase copper/zinc binding" evidence="2">
    <location>
        <begin position="50"/>
        <end position="176"/>
    </location>
</feature>
<dbReference type="SUPFAM" id="SSF49329">
    <property type="entry name" value="Cu,Zn superoxide dismutase-like"/>
    <property type="match status" value="1"/>
</dbReference>
<evidence type="ECO:0000259" key="2">
    <source>
        <dbReference type="Pfam" id="PF00080"/>
    </source>
</evidence>
<dbReference type="InterPro" id="IPR018152">
    <property type="entry name" value="SOD_Cu/Zn_BS"/>
</dbReference>
<dbReference type="CDD" id="cd00305">
    <property type="entry name" value="Cu-Zn_Superoxide_Dismutase"/>
    <property type="match status" value="1"/>
</dbReference>
<dbReference type="AlphaFoldDB" id="A0AAU7FA35"/>
<organism evidence="3">
    <name type="scientific">Chitinibacter mangrovi</name>
    <dbReference type="NCBI Taxonomy" id="3153927"/>
    <lineage>
        <taxon>Bacteria</taxon>
        <taxon>Pseudomonadati</taxon>
        <taxon>Pseudomonadota</taxon>
        <taxon>Betaproteobacteria</taxon>
        <taxon>Neisseriales</taxon>
        <taxon>Chitinibacteraceae</taxon>
        <taxon>Chitinibacter</taxon>
    </lineage>
</organism>
<reference evidence="3" key="1">
    <citation type="submission" date="2024-05" db="EMBL/GenBank/DDBJ databases">
        <authorList>
            <person name="Yang L."/>
            <person name="Pan L."/>
        </authorList>
    </citation>
    <scope>NUCLEOTIDE SEQUENCE</scope>
    <source>
        <strain evidence="3">FCG-7</strain>
    </source>
</reference>
<dbReference type="InterPro" id="IPR001424">
    <property type="entry name" value="SOD_Cu_Zn_dom"/>
</dbReference>
<dbReference type="InterPro" id="IPR024134">
    <property type="entry name" value="SOD_Cu/Zn_/chaperone"/>
</dbReference>
<dbReference type="PRINTS" id="PR00068">
    <property type="entry name" value="CUZNDISMTASE"/>
</dbReference>
<protein>
    <submittedName>
        <fullName evidence="3">Superoxide dismutase family protein</fullName>
    </submittedName>
</protein>